<feature type="compositionally biased region" description="Polar residues" evidence="1">
    <location>
        <begin position="1"/>
        <end position="21"/>
    </location>
</feature>
<dbReference type="OrthoDB" id="5552562at2759"/>
<feature type="compositionally biased region" description="Low complexity" evidence="1">
    <location>
        <begin position="482"/>
        <end position="495"/>
    </location>
</feature>
<feature type="compositionally biased region" description="Low complexity" evidence="1">
    <location>
        <begin position="513"/>
        <end position="526"/>
    </location>
</feature>
<feature type="region of interest" description="Disordered" evidence="1">
    <location>
        <begin position="357"/>
        <end position="442"/>
    </location>
</feature>
<accession>A0A8H5CTX9</accession>
<feature type="compositionally biased region" description="Low complexity" evidence="1">
    <location>
        <begin position="419"/>
        <end position="437"/>
    </location>
</feature>
<sequence>MSTTLTRNTARTRGISVQNHPLPSRPAPSTRGRGGAPSTPRFSGPPRNGREASRRTIHESEEDEPQPESDQVSVDHNEDNEEEEENNAQEPEGNTQFFELEDLGQDDEHLDNDGADAGGGDGDGGPPNDDPDDEGDPEDEPDEPPRRRHHQNPDPEERFLNIMDRFATNLENRNHTPQPVVKMERIQAKEPDTFDGSKPQKLDEFLFQCRLYFNTNPSQFTTEHAKVSFAMTFLKGPAQQHFQTVLQVEYDWDVISWFQDFQLFADELRENFGALDHETEAAEELEHLHMGHNWTITKYNIEFSRLASILGWPDNVLVYCYYRGLPDRISDIISSSPTGKPSSLAAMRRLAMQINNNYWSRVREKKRTGEKPGQSSTHPDTQNQQNQQNKNKGKNNNNNCQQNSSQQPNTPSNPPSNNPKPFQKSSNPSSSSQPSNPLAGKLNKEGKLTAQEHQRRIANGQCLYCGGNHMIRDCPRKNESGNTNNNSNSTSSSSNANKPKGRNAKADADSKDASQPSGSQSESSKK</sequence>
<dbReference type="InterPro" id="IPR032567">
    <property type="entry name" value="RTL1-rel"/>
</dbReference>
<keyword evidence="4" id="KW-1185">Reference proteome</keyword>
<dbReference type="EMBL" id="JAACJO010000028">
    <property type="protein sequence ID" value="KAF5347026.1"/>
    <property type="molecule type" value="Genomic_DNA"/>
</dbReference>
<dbReference type="Pfam" id="PF03732">
    <property type="entry name" value="Retrotrans_gag"/>
    <property type="match status" value="1"/>
</dbReference>
<dbReference type="PANTHER" id="PTHR15503">
    <property type="entry name" value="LDOC1 RELATED"/>
    <property type="match status" value="1"/>
</dbReference>
<evidence type="ECO:0000313" key="3">
    <source>
        <dbReference type="EMBL" id="KAF5347026.1"/>
    </source>
</evidence>
<evidence type="ECO:0000313" key="4">
    <source>
        <dbReference type="Proteomes" id="UP000559027"/>
    </source>
</evidence>
<feature type="region of interest" description="Disordered" evidence="1">
    <location>
        <begin position="1"/>
        <end position="158"/>
    </location>
</feature>
<evidence type="ECO:0000256" key="1">
    <source>
        <dbReference type="SAM" id="MobiDB-lite"/>
    </source>
</evidence>
<name>A0A8H5CTX9_9AGAR</name>
<protein>
    <recommendedName>
        <fullName evidence="2">Retrotransposon gag domain-containing protein</fullName>
    </recommendedName>
</protein>
<comment type="caution">
    <text evidence="3">The sequence shown here is derived from an EMBL/GenBank/DDBJ whole genome shotgun (WGS) entry which is preliminary data.</text>
</comment>
<gene>
    <name evidence="3" type="ORF">D9756_011015</name>
</gene>
<feature type="region of interest" description="Disordered" evidence="1">
    <location>
        <begin position="475"/>
        <end position="526"/>
    </location>
</feature>
<feature type="compositionally biased region" description="Acidic residues" evidence="1">
    <location>
        <begin position="129"/>
        <end position="142"/>
    </location>
</feature>
<reference evidence="3 4" key="1">
    <citation type="journal article" date="2020" name="ISME J.">
        <title>Uncovering the hidden diversity of litter-decomposition mechanisms in mushroom-forming fungi.</title>
        <authorList>
            <person name="Floudas D."/>
            <person name="Bentzer J."/>
            <person name="Ahren D."/>
            <person name="Johansson T."/>
            <person name="Persson P."/>
            <person name="Tunlid A."/>
        </authorList>
    </citation>
    <scope>NUCLEOTIDE SEQUENCE [LARGE SCALE GENOMIC DNA]</scope>
    <source>
        <strain evidence="3 4">CBS 146.42</strain>
    </source>
</reference>
<dbReference type="InterPro" id="IPR005162">
    <property type="entry name" value="Retrotrans_gag_dom"/>
</dbReference>
<feature type="compositionally biased region" description="Basic and acidic residues" evidence="1">
    <location>
        <begin position="48"/>
        <end position="59"/>
    </location>
</feature>
<dbReference type="Proteomes" id="UP000559027">
    <property type="component" value="Unassembled WGS sequence"/>
</dbReference>
<feature type="domain" description="Retrotransposon gag" evidence="2">
    <location>
        <begin position="229"/>
        <end position="326"/>
    </location>
</feature>
<feature type="compositionally biased region" description="Low complexity" evidence="1">
    <location>
        <begin position="382"/>
        <end position="410"/>
    </location>
</feature>
<feature type="compositionally biased region" description="Acidic residues" evidence="1">
    <location>
        <begin position="99"/>
        <end position="114"/>
    </location>
</feature>
<feature type="compositionally biased region" description="Acidic residues" evidence="1">
    <location>
        <begin position="78"/>
        <end position="87"/>
    </location>
</feature>
<proteinExistence type="predicted"/>
<dbReference type="AlphaFoldDB" id="A0A8H5CTX9"/>
<organism evidence="3 4">
    <name type="scientific">Leucocoprinus leucothites</name>
    <dbReference type="NCBI Taxonomy" id="201217"/>
    <lineage>
        <taxon>Eukaryota</taxon>
        <taxon>Fungi</taxon>
        <taxon>Dikarya</taxon>
        <taxon>Basidiomycota</taxon>
        <taxon>Agaricomycotina</taxon>
        <taxon>Agaricomycetes</taxon>
        <taxon>Agaricomycetidae</taxon>
        <taxon>Agaricales</taxon>
        <taxon>Agaricineae</taxon>
        <taxon>Agaricaceae</taxon>
        <taxon>Leucocoprinus</taxon>
    </lineage>
</organism>
<feature type="compositionally biased region" description="Gly residues" evidence="1">
    <location>
        <begin position="116"/>
        <end position="125"/>
    </location>
</feature>
<dbReference type="PANTHER" id="PTHR15503:SF22">
    <property type="entry name" value="TRANSPOSON TY3-I GAG POLYPROTEIN"/>
    <property type="match status" value="1"/>
</dbReference>
<evidence type="ECO:0000259" key="2">
    <source>
        <dbReference type="Pfam" id="PF03732"/>
    </source>
</evidence>